<organism evidence="1 2">
    <name type="scientific">Sphingobacterium wenxiniae</name>
    <dbReference type="NCBI Taxonomy" id="683125"/>
    <lineage>
        <taxon>Bacteria</taxon>
        <taxon>Pseudomonadati</taxon>
        <taxon>Bacteroidota</taxon>
        <taxon>Sphingobacteriia</taxon>
        <taxon>Sphingobacteriales</taxon>
        <taxon>Sphingobacteriaceae</taxon>
        <taxon>Sphingobacterium</taxon>
    </lineage>
</organism>
<gene>
    <name evidence="1" type="ORF">SAMN05660206_102392</name>
</gene>
<reference evidence="1 2" key="1">
    <citation type="submission" date="2016-10" db="EMBL/GenBank/DDBJ databases">
        <authorList>
            <person name="de Groot N.N."/>
        </authorList>
    </citation>
    <scope>NUCLEOTIDE SEQUENCE [LARGE SCALE GENOMIC DNA]</scope>
    <source>
        <strain evidence="1 2">DSM 22789</strain>
    </source>
</reference>
<dbReference type="EMBL" id="FOZZ01000002">
    <property type="protein sequence ID" value="SFS53043.1"/>
    <property type="molecule type" value="Genomic_DNA"/>
</dbReference>
<dbReference type="AlphaFoldDB" id="A0A1I6QKS2"/>
<protein>
    <submittedName>
        <fullName evidence="1">Uncharacterized protein</fullName>
    </submittedName>
</protein>
<dbReference type="RefSeq" id="WP_093363919.1">
    <property type="nucleotide sequence ID" value="NZ_FOZZ01000002.1"/>
</dbReference>
<sequence length="82" mass="9516">MSDFWLIDATYLQLKTVELGYRLPNRRLPFKINNARLYLSGYNLLTWTNYSLYQQDPEVTANSAGDAYQNQRVVKLGIQIGL</sequence>
<evidence type="ECO:0000313" key="1">
    <source>
        <dbReference type="EMBL" id="SFS53043.1"/>
    </source>
</evidence>
<dbReference type="STRING" id="683125.SAMN05660206_102392"/>
<proteinExistence type="predicted"/>
<accession>A0A1I6QKS2</accession>
<name>A0A1I6QKS2_9SPHI</name>
<dbReference type="Proteomes" id="UP000198785">
    <property type="component" value="Unassembled WGS sequence"/>
</dbReference>
<evidence type="ECO:0000313" key="2">
    <source>
        <dbReference type="Proteomes" id="UP000198785"/>
    </source>
</evidence>
<keyword evidence="2" id="KW-1185">Reference proteome</keyword>